<feature type="compositionally biased region" description="Basic and acidic residues" evidence="1">
    <location>
        <begin position="177"/>
        <end position="196"/>
    </location>
</feature>
<evidence type="ECO:0000313" key="3">
    <source>
        <dbReference type="Proteomes" id="UP001152320"/>
    </source>
</evidence>
<feature type="compositionally biased region" description="Basic and acidic residues" evidence="1">
    <location>
        <begin position="139"/>
        <end position="151"/>
    </location>
</feature>
<feature type="region of interest" description="Disordered" evidence="1">
    <location>
        <begin position="107"/>
        <end position="215"/>
    </location>
</feature>
<proteinExistence type="predicted"/>
<feature type="compositionally biased region" description="Acidic residues" evidence="1">
    <location>
        <begin position="260"/>
        <end position="272"/>
    </location>
</feature>
<feature type="compositionally biased region" description="Basic residues" evidence="1">
    <location>
        <begin position="27"/>
        <end position="38"/>
    </location>
</feature>
<gene>
    <name evidence="2" type="ORF">HOLleu_33474</name>
</gene>
<feature type="region of interest" description="Disordered" evidence="1">
    <location>
        <begin position="258"/>
        <end position="281"/>
    </location>
</feature>
<feature type="compositionally biased region" description="Polar residues" evidence="1">
    <location>
        <begin position="117"/>
        <end position="138"/>
    </location>
</feature>
<sequence>MDLCSASGSNSTKKKGPQSSQNISLSARKRRRKATIRKYKQTQVALSESYKAWKDLKDSSDWTHGELAAHLLDVHRRHCTQTNCKPFTDIKEPVVNASVSGENNGKKYAKILPKPAGNQNDMSKSGNDASSVTENMTETVDKHDHDEKECNPNDVSEAESDAASSSVHTVVGCEDETISKDHAQPHEQAQEAKGREEDEDLGKSQGEVELKEPTAVEDFLTLGENLEPDEMDLNDEIVSDNEELENDVDVGAEPSIEVIFDSDEDGYSSEEGEGLKEKRQRLDDEVTDLPFKRFDLAEVAKAEGVSDVGISRNSGSQSFFEG</sequence>
<dbReference type="AlphaFoldDB" id="A0A9Q0YTM6"/>
<feature type="region of interest" description="Disordered" evidence="1">
    <location>
        <begin position="1"/>
        <end position="38"/>
    </location>
</feature>
<comment type="caution">
    <text evidence="2">The sequence shown here is derived from an EMBL/GenBank/DDBJ whole genome shotgun (WGS) entry which is preliminary data.</text>
</comment>
<dbReference type="Proteomes" id="UP001152320">
    <property type="component" value="Chromosome 17"/>
</dbReference>
<accession>A0A9Q0YTM6</accession>
<organism evidence="2 3">
    <name type="scientific">Holothuria leucospilota</name>
    <name type="common">Black long sea cucumber</name>
    <name type="synonym">Mertensiothuria leucospilota</name>
    <dbReference type="NCBI Taxonomy" id="206669"/>
    <lineage>
        <taxon>Eukaryota</taxon>
        <taxon>Metazoa</taxon>
        <taxon>Echinodermata</taxon>
        <taxon>Eleutherozoa</taxon>
        <taxon>Echinozoa</taxon>
        <taxon>Holothuroidea</taxon>
        <taxon>Aspidochirotacea</taxon>
        <taxon>Aspidochirotida</taxon>
        <taxon>Holothuriidae</taxon>
        <taxon>Holothuria</taxon>
    </lineage>
</organism>
<dbReference type="EMBL" id="JAIZAY010000017">
    <property type="protein sequence ID" value="KAJ8025816.1"/>
    <property type="molecule type" value="Genomic_DNA"/>
</dbReference>
<feature type="compositionally biased region" description="Polar residues" evidence="1">
    <location>
        <begin position="1"/>
        <end position="25"/>
    </location>
</feature>
<reference evidence="2" key="1">
    <citation type="submission" date="2021-10" db="EMBL/GenBank/DDBJ databases">
        <title>Tropical sea cucumber genome reveals ecological adaptation and Cuvierian tubules defense mechanism.</title>
        <authorList>
            <person name="Chen T."/>
        </authorList>
    </citation>
    <scope>NUCLEOTIDE SEQUENCE</scope>
    <source>
        <strain evidence="2">Nanhai2018</strain>
        <tissue evidence="2">Muscle</tissue>
    </source>
</reference>
<evidence type="ECO:0000313" key="2">
    <source>
        <dbReference type="EMBL" id="KAJ8025816.1"/>
    </source>
</evidence>
<protein>
    <submittedName>
        <fullName evidence="2">Uncharacterized protein</fullName>
    </submittedName>
</protein>
<keyword evidence="3" id="KW-1185">Reference proteome</keyword>
<evidence type="ECO:0000256" key="1">
    <source>
        <dbReference type="SAM" id="MobiDB-lite"/>
    </source>
</evidence>
<name>A0A9Q0YTM6_HOLLE</name>